<dbReference type="Proteomes" id="UP000240493">
    <property type="component" value="Unassembled WGS sequence"/>
</dbReference>
<protein>
    <submittedName>
        <fullName evidence="2">Uncharacterized protein</fullName>
    </submittedName>
</protein>
<dbReference type="AlphaFoldDB" id="A0A2T3ZET4"/>
<evidence type="ECO:0000313" key="2">
    <source>
        <dbReference type="EMBL" id="PTB43321.1"/>
    </source>
</evidence>
<organism evidence="2 3">
    <name type="scientific">Trichoderma asperellum (strain ATCC 204424 / CBS 433.97 / NBRC 101777)</name>
    <dbReference type="NCBI Taxonomy" id="1042311"/>
    <lineage>
        <taxon>Eukaryota</taxon>
        <taxon>Fungi</taxon>
        <taxon>Dikarya</taxon>
        <taxon>Ascomycota</taxon>
        <taxon>Pezizomycotina</taxon>
        <taxon>Sordariomycetes</taxon>
        <taxon>Hypocreomycetidae</taxon>
        <taxon>Hypocreales</taxon>
        <taxon>Hypocreaceae</taxon>
        <taxon>Trichoderma</taxon>
    </lineage>
</organism>
<accession>A0A2T3ZET4</accession>
<gene>
    <name evidence="2" type="ORF">M441DRAFT_45279</name>
</gene>
<evidence type="ECO:0000313" key="3">
    <source>
        <dbReference type="Proteomes" id="UP000240493"/>
    </source>
</evidence>
<reference evidence="2 3" key="1">
    <citation type="submission" date="2016-07" db="EMBL/GenBank/DDBJ databases">
        <title>Multiple horizontal gene transfer events from other fungi enriched the ability of initially mycotrophic Trichoderma (Ascomycota) to feed on dead plant biomass.</title>
        <authorList>
            <consortium name="DOE Joint Genome Institute"/>
            <person name="Aerts A."/>
            <person name="Atanasova L."/>
            <person name="Chenthamara K."/>
            <person name="Zhang J."/>
            <person name="Grujic M."/>
            <person name="Henrissat B."/>
            <person name="Kuo A."/>
            <person name="Salamov A."/>
            <person name="Lipzen A."/>
            <person name="Labutti K."/>
            <person name="Barry K."/>
            <person name="Miao Y."/>
            <person name="Rahimi M.J."/>
            <person name="Shen Q."/>
            <person name="Grigoriev I.V."/>
            <person name="Kubicek C.P."/>
            <person name="Druzhinina I.S."/>
        </authorList>
    </citation>
    <scope>NUCLEOTIDE SEQUENCE [LARGE SCALE GENOMIC DNA]</scope>
    <source>
        <strain evidence="2 3">CBS 433.97</strain>
    </source>
</reference>
<proteinExistence type="predicted"/>
<keyword evidence="3" id="KW-1185">Reference proteome</keyword>
<feature type="region of interest" description="Disordered" evidence="1">
    <location>
        <begin position="105"/>
        <end position="128"/>
    </location>
</feature>
<dbReference type="EMBL" id="KZ679259">
    <property type="protein sequence ID" value="PTB43321.1"/>
    <property type="molecule type" value="Genomic_DNA"/>
</dbReference>
<evidence type="ECO:0000256" key="1">
    <source>
        <dbReference type="SAM" id="MobiDB-lite"/>
    </source>
</evidence>
<sequence>MHGVMQAHGGKCMVFPYSAHMEQYGVHTGLACILYGMYGEHNVGRKRRILSCMYAQQLMSVTATLAYVLHTWLGRRRLLRTPRGVSKHRAQGTVSELVRGWASSGAEKSRARAQNPAVEGCRTGDDMEATGKEMRTGLRLGRFGGGDHDEDAC</sequence>
<name>A0A2T3ZET4_TRIA4</name>